<keyword evidence="3" id="KW-1185">Reference proteome</keyword>
<dbReference type="EMBL" id="CP001736">
    <property type="protein sequence ID" value="ADB32998.1"/>
    <property type="molecule type" value="Genomic_DNA"/>
</dbReference>
<dbReference type="KEGG" id="kfl:Kfla_3947"/>
<dbReference type="SUPFAM" id="SSF48208">
    <property type="entry name" value="Six-hairpin glycosidases"/>
    <property type="match status" value="1"/>
</dbReference>
<reference evidence="2 3" key="2">
    <citation type="journal article" date="2010" name="Stand. Genomic Sci.">
        <title>Complete genome sequence of Kribbella flavida type strain (IFO 14399).</title>
        <authorList>
            <person name="Pukall R."/>
            <person name="Lapidus A."/>
            <person name="Glavina Del Rio T."/>
            <person name="Copeland A."/>
            <person name="Tice H."/>
            <person name="Cheng J.-F."/>
            <person name="Lucas S."/>
            <person name="Chen F."/>
            <person name="Nolan M."/>
            <person name="LaButti K."/>
            <person name="Pati A."/>
            <person name="Ivanova N."/>
            <person name="Mavrommatis K."/>
            <person name="Mikhailova N."/>
            <person name="Pitluck S."/>
            <person name="Bruce D."/>
            <person name="Goodwin L."/>
            <person name="Land M."/>
            <person name="Hauser L."/>
            <person name="Chang Y.-J."/>
            <person name="Jeffries C.D."/>
            <person name="Chen A."/>
            <person name="Palaniappan K."/>
            <person name="Chain P."/>
            <person name="Rohde M."/>
            <person name="Goeker M."/>
            <person name="Bristow J."/>
            <person name="Eisen J.A."/>
            <person name="Markowitz V."/>
            <person name="Hugenholtz P."/>
            <person name="Kyrpides N.C."/>
            <person name="Klenk H.-P."/>
            <person name="Brettin T."/>
        </authorList>
    </citation>
    <scope>NUCLEOTIDE SEQUENCE [LARGE SCALE GENOMIC DNA]</scope>
    <source>
        <strain evidence="3">DSM 17836 / JCM 10339 / NBRC 14399</strain>
    </source>
</reference>
<dbReference type="InterPro" id="IPR012341">
    <property type="entry name" value="6hp_glycosidase-like_sf"/>
</dbReference>
<dbReference type="InterPro" id="IPR008928">
    <property type="entry name" value="6-hairpin_glycosidase_sf"/>
</dbReference>
<evidence type="ECO:0008006" key="4">
    <source>
        <dbReference type="Google" id="ProtNLM"/>
    </source>
</evidence>
<evidence type="ECO:0000256" key="1">
    <source>
        <dbReference type="SAM" id="SignalP"/>
    </source>
</evidence>
<proteinExistence type="predicted"/>
<dbReference type="OrthoDB" id="504962at2"/>
<evidence type="ECO:0000313" key="2">
    <source>
        <dbReference type="EMBL" id="ADB32998.1"/>
    </source>
</evidence>
<feature type="chain" id="PRO_5038717385" description="Sugar-binding protein" evidence="1">
    <location>
        <begin position="27"/>
        <end position="1149"/>
    </location>
</feature>
<dbReference type="RefSeq" id="WP_012921554.1">
    <property type="nucleotide sequence ID" value="NC_013729.1"/>
</dbReference>
<evidence type="ECO:0000313" key="3">
    <source>
        <dbReference type="Proteomes" id="UP000007967"/>
    </source>
</evidence>
<dbReference type="HOGENOM" id="CLU_267351_0_0_11"/>
<dbReference type="AlphaFoldDB" id="D2PR50"/>
<keyword evidence="1" id="KW-0732">Signal</keyword>
<name>D2PR50_KRIFD</name>
<feature type="signal peptide" evidence="1">
    <location>
        <begin position="1"/>
        <end position="26"/>
    </location>
</feature>
<reference evidence="3" key="1">
    <citation type="submission" date="2009-09" db="EMBL/GenBank/DDBJ databases">
        <title>The complete genome of Kribbella flavida DSM 17836.</title>
        <authorList>
            <consortium name="US DOE Joint Genome Institute (JGI-PGF)"/>
            <person name="Lucas S."/>
            <person name="Copeland A."/>
            <person name="Lapidus A."/>
            <person name="Glavina del Rio T."/>
            <person name="Dalin E."/>
            <person name="Tice H."/>
            <person name="Bruce D."/>
            <person name="Goodwin L."/>
            <person name="Pitluck S."/>
            <person name="Kyrpides N."/>
            <person name="Mavromatis K."/>
            <person name="Ivanova N."/>
            <person name="Saunders E."/>
            <person name="Brettin T."/>
            <person name="Detter J.C."/>
            <person name="Han C."/>
            <person name="Larimer F."/>
            <person name="Land M."/>
            <person name="Hauser L."/>
            <person name="Markowitz V."/>
            <person name="Cheng J.-F."/>
            <person name="Hugenholtz P."/>
            <person name="Woyke T."/>
            <person name="Wu D."/>
            <person name="Pukall R."/>
            <person name="Klenk H.-P."/>
            <person name="Eisen J.A."/>
        </authorList>
    </citation>
    <scope>NUCLEOTIDE SEQUENCE [LARGE SCALE GENOMIC DNA]</scope>
    <source>
        <strain evidence="3">DSM 17836 / JCM 10339 / NBRC 14399</strain>
    </source>
</reference>
<accession>D2PR50</accession>
<organism evidence="2 3">
    <name type="scientific">Kribbella flavida (strain DSM 17836 / JCM 10339 / NBRC 14399)</name>
    <dbReference type="NCBI Taxonomy" id="479435"/>
    <lineage>
        <taxon>Bacteria</taxon>
        <taxon>Bacillati</taxon>
        <taxon>Actinomycetota</taxon>
        <taxon>Actinomycetes</taxon>
        <taxon>Propionibacteriales</taxon>
        <taxon>Kribbellaceae</taxon>
        <taxon>Kribbella</taxon>
    </lineage>
</organism>
<sequence length="1149" mass="122808">MRPGTRLLAAIATGALLLPAATSLPAAPAAAPPANPFVVTTENLPSGTAAAGVLDLTANGTQDWVHVTGDRSERKAAVPPSITVQNLHPAAGLTTLGDSPLSFRWSDGTSTPTAPGVTTGGVFHYDSTTVGPTTGHEAGYRVTVPAADSPRRLVVVGGVWQARGTVTIGAADGAGTPYTTSIGASDNAAVKRYTVTIRPGEGVVITTRFTEKLTANGNLSLSAAALSTVGEGFTATAPPAALDLTADGPDDWLHLDGPTVNRRAGVPDGTARLAVANRQAGAAIGTQNDNPVSYSWTNGTPTANQPATRHGGIFFADGTNPDLVGVELTDSYGYDLTVPAAAGARTIRFVSGAWRAAATVSVYLNGSSTPAFVSSDLVSTGPSVTRLFELALGNGDSARISAQLTRKSHESGNVTLAGVTLADSSADGYRRLTTALLDRIEAADLYNASDAGQQQLAGEVASAETTLADSTASRDELRLAYLLLRAAYDDAFASAAGAEYTSVTNPGLTSSFGWEGDLHAPIAFIDGSYRLRSRGDAMITFGVANVPGKIKWYNAEGYLPAFVSEYAKDGLTVKIENFADLVVVGGNRFEVAYSRMTVTNTTSAPARLPRVSSLLTPLNAAAAPAVTTIGAGQTVVRDYAVAADRFGGTYEWPTTGQLRQLGGFAKHYAHMRDYWNSRLSAIADITELPDQRLVNAYKAGYIYTLIIRDDIGTEKRLHVGENGYDEMFDHDTIGIVATLLTIGDFSYARDYLATLPAQLQYDDAKWKYSWPYALYLQRTGDKNFVRSQFETIKKHTHTIETDRVDGGTGIIKQTFAIDSLGHWTIDNWSALAGLTTYRYLATALGETQEAAWAQAEYDDLLRVATARIEQTMREHDLDYLPISMVEPNETGPRKDPRDANWASMFLFGRWAWDGYLFGARQTGTMFDKIDDTYTHGFERRKDVSESIYNFGGYPHGYYSSAYNAGYGSAALRGEQYRDVGIKAYQYMVDKTMSGPFGWWEGVDYPSAGSPWDIDHARGGGGSNQHMWGQSTATKVLFDALIAQKADGTVIIGRGVPNEWVRTRQKIALGRYPVGDGGRVGYRMTTSGRNVSIQLTGDVREVAAYSVELPALKGNVAHVSVRGATVDQAAGTVRVPSGTRHVTITLRRAM</sequence>
<dbReference type="STRING" id="479435.Kfla_3947"/>
<dbReference type="Proteomes" id="UP000007967">
    <property type="component" value="Chromosome"/>
</dbReference>
<protein>
    <recommendedName>
        <fullName evidence="4">Sugar-binding protein</fullName>
    </recommendedName>
</protein>
<dbReference type="eggNOG" id="COG2911">
    <property type="taxonomic scope" value="Bacteria"/>
</dbReference>
<dbReference type="Gene3D" id="1.50.10.10">
    <property type="match status" value="1"/>
</dbReference>
<gene>
    <name evidence="2" type="ordered locus">Kfla_3947</name>
</gene>
<dbReference type="GO" id="GO:0005975">
    <property type="term" value="P:carbohydrate metabolic process"/>
    <property type="evidence" value="ECO:0007669"/>
    <property type="project" value="InterPro"/>
</dbReference>